<comment type="caution">
    <text evidence="7">The sequence shown here is derived from an EMBL/GenBank/DDBJ whole genome shotgun (WGS) entry which is preliminary data.</text>
</comment>
<evidence type="ECO:0000313" key="8">
    <source>
        <dbReference type="Proteomes" id="UP000789508"/>
    </source>
</evidence>
<sequence length="289" mass="32003">MTQGSETWLIFTIGILSNFATTMVILWVLAKKSTHEKKTTHAATRLVLNLLIADWFQSISFMMSMFWTAEGEVEIGLYCDIQGIILSFGGLSSGNKMFMTYRDAEKAATDDKAALKLLFYPLVCLLLYSPLAIYLTAVGLFQSGFPYEFYVVAACLFAANGLTDSIVYGCISYVANSRPLIGHQDTTSEKLKGKKRDNKHIEPRKPGDSNSLNSFFEDKNPINIMNSGNDNLNDLFPLGSSSQYPESDNDLATPTVKASFYETMLSNSTLSHESESTSSWKPSVIIHSP</sequence>
<evidence type="ECO:0000313" key="7">
    <source>
        <dbReference type="EMBL" id="CAG8711703.1"/>
    </source>
</evidence>
<protein>
    <submittedName>
        <fullName evidence="7">11696_t:CDS:1</fullName>
    </submittedName>
</protein>
<dbReference type="PANTHER" id="PTHR23112:SF37">
    <property type="entry name" value="G PROTEIN-COUPLED RECEPTOR GPR1"/>
    <property type="match status" value="1"/>
</dbReference>
<feature type="region of interest" description="Disordered" evidence="5">
    <location>
        <begin position="185"/>
        <end position="214"/>
    </location>
</feature>
<gene>
    <name evidence="7" type="ORF">ALEPTO_LOCUS11934</name>
</gene>
<reference evidence="7" key="1">
    <citation type="submission" date="2021-06" db="EMBL/GenBank/DDBJ databases">
        <authorList>
            <person name="Kallberg Y."/>
            <person name="Tangrot J."/>
            <person name="Rosling A."/>
        </authorList>
    </citation>
    <scope>NUCLEOTIDE SEQUENCE</scope>
    <source>
        <strain evidence="7">FL130A</strain>
    </source>
</reference>
<feature type="transmembrane region" description="Helical" evidence="6">
    <location>
        <begin position="42"/>
        <end position="69"/>
    </location>
</feature>
<proteinExistence type="predicted"/>
<dbReference type="GO" id="GO:0004930">
    <property type="term" value="F:G protein-coupled receptor activity"/>
    <property type="evidence" value="ECO:0007669"/>
    <property type="project" value="TreeGrafter"/>
</dbReference>
<comment type="subcellular location">
    <subcellularLocation>
        <location evidence="1">Membrane</location>
        <topology evidence="1">Multi-pass membrane protein</topology>
    </subcellularLocation>
</comment>
<keyword evidence="2 6" id="KW-0812">Transmembrane</keyword>
<dbReference type="GO" id="GO:0005886">
    <property type="term" value="C:plasma membrane"/>
    <property type="evidence" value="ECO:0007669"/>
    <property type="project" value="TreeGrafter"/>
</dbReference>
<evidence type="ECO:0000256" key="4">
    <source>
        <dbReference type="ARBA" id="ARBA00023136"/>
    </source>
</evidence>
<dbReference type="Proteomes" id="UP000789508">
    <property type="component" value="Unassembled WGS sequence"/>
</dbReference>
<dbReference type="GO" id="GO:0007189">
    <property type="term" value="P:adenylate cyclase-activating G protein-coupled receptor signaling pathway"/>
    <property type="evidence" value="ECO:0007669"/>
    <property type="project" value="TreeGrafter"/>
</dbReference>
<feature type="transmembrane region" description="Helical" evidence="6">
    <location>
        <begin position="75"/>
        <end position="92"/>
    </location>
</feature>
<keyword evidence="3 6" id="KW-1133">Transmembrane helix</keyword>
<evidence type="ECO:0000256" key="1">
    <source>
        <dbReference type="ARBA" id="ARBA00004141"/>
    </source>
</evidence>
<evidence type="ECO:0000256" key="6">
    <source>
        <dbReference type="SAM" id="Phobius"/>
    </source>
</evidence>
<keyword evidence="8" id="KW-1185">Reference proteome</keyword>
<evidence type="ECO:0000256" key="3">
    <source>
        <dbReference type="ARBA" id="ARBA00022989"/>
    </source>
</evidence>
<accession>A0A9N9N896</accession>
<dbReference type="OrthoDB" id="100006at2759"/>
<dbReference type="PANTHER" id="PTHR23112">
    <property type="entry name" value="G PROTEIN-COUPLED RECEPTOR 157-RELATED"/>
    <property type="match status" value="1"/>
</dbReference>
<evidence type="ECO:0000256" key="2">
    <source>
        <dbReference type="ARBA" id="ARBA00022692"/>
    </source>
</evidence>
<feature type="transmembrane region" description="Helical" evidence="6">
    <location>
        <begin position="113"/>
        <end position="137"/>
    </location>
</feature>
<organism evidence="7 8">
    <name type="scientific">Ambispora leptoticha</name>
    <dbReference type="NCBI Taxonomy" id="144679"/>
    <lineage>
        <taxon>Eukaryota</taxon>
        <taxon>Fungi</taxon>
        <taxon>Fungi incertae sedis</taxon>
        <taxon>Mucoromycota</taxon>
        <taxon>Glomeromycotina</taxon>
        <taxon>Glomeromycetes</taxon>
        <taxon>Archaeosporales</taxon>
        <taxon>Ambisporaceae</taxon>
        <taxon>Ambispora</taxon>
    </lineage>
</organism>
<dbReference type="EMBL" id="CAJVPS010022772">
    <property type="protein sequence ID" value="CAG8711703.1"/>
    <property type="molecule type" value="Genomic_DNA"/>
</dbReference>
<dbReference type="AlphaFoldDB" id="A0A9N9N896"/>
<evidence type="ECO:0000256" key="5">
    <source>
        <dbReference type="SAM" id="MobiDB-lite"/>
    </source>
</evidence>
<name>A0A9N9N896_9GLOM</name>
<feature type="transmembrane region" description="Helical" evidence="6">
    <location>
        <begin position="149"/>
        <end position="171"/>
    </location>
</feature>
<feature type="transmembrane region" description="Helical" evidence="6">
    <location>
        <begin position="6"/>
        <end position="30"/>
    </location>
</feature>
<feature type="non-terminal residue" evidence="7">
    <location>
        <position position="289"/>
    </location>
</feature>
<keyword evidence="4 6" id="KW-0472">Membrane</keyword>